<organism evidence="2 3">
    <name type="scientific">Dentiscutata erythropus</name>
    <dbReference type="NCBI Taxonomy" id="1348616"/>
    <lineage>
        <taxon>Eukaryota</taxon>
        <taxon>Fungi</taxon>
        <taxon>Fungi incertae sedis</taxon>
        <taxon>Mucoromycota</taxon>
        <taxon>Glomeromycotina</taxon>
        <taxon>Glomeromycetes</taxon>
        <taxon>Diversisporales</taxon>
        <taxon>Gigasporaceae</taxon>
        <taxon>Dentiscutata</taxon>
    </lineage>
</organism>
<comment type="caution">
    <text evidence="2">The sequence shown here is derived from an EMBL/GenBank/DDBJ whole genome shotgun (WGS) entry which is preliminary data.</text>
</comment>
<protein>
    <submittedName>
        <fullName evidence="2">3390_t:CDS:1</fullName>
    </submittedName>
</protein>
<sequence length="87" mass="9727">MSTSTSTSTTPINNIKNLVYNILKTFKDSIVKGIKITELEHCLKVEIIETNARRGSESSTSSVVRGMEKHSIQSQDMPEILEEDMPD</sequence>
<reference evidence="2" key="1">
    <citation type="submission" date="2021-06" db="EMBL/GenBank/DDBJ databases">
        <authorList>
            <person name="Kallberg Y."/>
            <person name="Tangrot J."/>
            <person name="Rosling A."/>
        </authorList>
    </citation>
    <scope>NUCLEOTIDE SEQUENCE</scope>
    <source>
        <strain evidence="2">MA453B</strain>
    </source>
</reference>
<proteinExistence type="predicted"/>
<name>A0A9N9KGP6_9GLOM</name>
<evidence type="ECO:0000313" key="3">
    <source>
        <dbReference type="Proteomes" id="UP000789405"/>
    </source>
</evidence>
<gene>
    <name evidence="2" type="ORF">DERYTH_LOCUS27920</name>
</gene>
<dbReference type="AlphaFoldDB" id="A0A9N9KGP6"/>
<keyword evidence="3" id="KW-1185">Reference proteome</keyword>
<dbReference type="Proteomes" id="UP000789405">
    <property type="component" value="Unassembled WGS sequence"/>
</dbReference>
<feature type="region of interest" description="Disordered" evidence="1">
    <location>
        <begin position="53"/>
        <end position="87"/>
    </location>
</feature>
<dbReference type="OrthoDB" id="2304422at2759"/>
<accession>A0A9N9KGP6</accession>
<evidence type="ECO:0000313" key="2">
    <source>
        <dbReference type="EMBL" id="CAG8825531.1"/>
    </source>
</evidence>
<evidence type="ECO:0000256" key="1">
    <source>
        <dbReference type="SAM" id="MobiDB-lite"/>
    </source>
</evidence>
<dbReference type="EMBL" id="CAJVPY010066605">
    <property type="protein sequence ID" value="CAG8825531.1"/>
    <property type="molecule type" value="Genomic_DNA"/>
</dbReference>
<feature type="non-terminal residue" evidence="2">
    <location>
        <position position="1"/>
    </location>
</feature>